<keyword evidence="1" id="KW-1133">Transmembrane helix</keyword>
<protein>
    <recommendedName>
        <fullName evidence="4">C2H2-type domain-containing protein</fullName>
    </recommendedName>
</protein>
<evidence type="ECO:0000256" key="1">
    <source>
        <dbReference type="SAM" id="Phobius"/>
    </source>
</evidence>
<proteinExistence type="predicted"/>
<dbReference type="Proteomes" id="UP000615446">
    <property type="component" value="Unassembled WGS sequence"/>
</dbReference>
<evidence type="ECO:0000313" key="2">
    <source>
        <dbReference type="EMBL" id="GES94888.1"/>
    </source>
</evidence>
<evidence type="ECO:0000313" key="3">
    <source>
        <dbReference type="Proteomes" id="UP000615446"/>
    </source>
</evidence>
<feature type="transmembrane region" description="Helical" evidence="1">
    <location>
        <begin position="831"/>
        <end position="854"/>
    </location>
</feature>
<accession>A0A8H3M1E2</accession>
<dbReference type="EMBL" id="BLAL01000239">
    <property type="protein sequence ID" value="GES94888.1"/>
    <property type="molecule type" value="Genomic_DNA"/>
</dbReference>
<dbReference type="OrthoDB" id="2418900at2759"/>
<dbReference type="AlphaFoldDB" id="A0A8H3M1E2"/>
<reference evidence="2" key="1">
    <citation type="submission" date="2019-10" db="EMBL/GenBank/DDBJ databases">
        <title>Conservation and host-specific expression of non-tandemly repeated heterogenous ribosome RNA gene in arbuscular mycorrhizal fungi.</title>
        <authorList>
            <person name="Maeda T."/>
            <person name="Kobayashi Y."/>
            <person name="Nakagawa T."/>
            <person name="Ezawa T."/>
            <person name="Yamaguchi K."/>
            <person name="Bino T."/>
            <person name="Nishimoto Y."/>
            <person name="Shigenobu S."/>
            <person name="Kawaguchi M."/>
        </authorList>
    </citation>
    <scope>NUCLEOTIDE SEQUENCE</scope>
    <source>
        <strain evidence="2">HR1</strain>
    </source>
</reference>
<name>A0A8H3M1E2_9GLOM</name>
<sequence length="904" mass="104550">MDNYHCEICKRDFKTAMNEQRFHDESSIQIPEYDETLWTMPIVNPSVAITQETNTPFSPSTPQANDIDIEMEVDYEELPQTESQLPATFGETDCDPEDLQKASLDDALDTIERKNKPKHIAEWPSDAYQEFMELIVEGNISNKVGDKIIKFFNRHSNLEKSPLPKSTKDGKDYLNQISSPSIDFKEKSVANYAGVDFKLYYHLIFRAIQVLVQRPEVADNFVHKGVVKVSQDIENATTFDGIGKTSGHPVFLTLGNLPNQIQNSPESKVLLEFLPKIQDSGDHEMMFTARISFFIADMLEADDITATYKSARCKMPCHTCMVLREDLNKMDLECAISRTHENMQQVIRNNQEKDYSVHSTENAFWKFSNLNIYEACVPDRMHHIDLGLFKYQFEFTQEILKDVGELDLLKVFDNRLLVLFAVDNIFEEWNQITCDELCNLYVMFSKMYIMSRKESYTENELKVFKDVIIDWCADFKKIFSTLYVTECSFPKLHSWRYHAVATICKYGALNSLSTETYETLHKYYIKNPYCSSNQNEVMKQIVKRKELTPSDRKLIYRKTTGFGKFLWELSLDAIDTKIKSLKKSNNPPHENIIEGLSQVILTLDTFLDTSSQESENNQFCIKVYESVHLENGQILKTSKEFQEPYELALVRWYDIFPEQPELYGYPQLHYTKEYNAIPIGSIYQEAHVIPRFDKDNRQLALRMHIIMPHNADCKRVFSILGWFLSKRHIKINIKQLQAMAQMHSYFIMNAKSKLKYINDEITLEEFDKILNQVALSINNGIDLFDNENDENLVNFEDINEIEKAVDLEGVNNNELEITIILMKSKFNNLSISLLFISLFSTLFIVSSISLHLFSVESSDSLSLLDFHISCIAFFLDIASSMSIINPSVNLNFSITSITISLIPT</sequence>
<keyword evidence="1" id="KW-0472">Membrane</keyword>
<evidence type="ECO:0008006" key="4">
    <source>
        <dbReference type="Google" id="ProtNLM"/>
    </source>
</evidence>
<keyword evidence="1" id="KW-0812">Transmembrane</keyword>
<comment type="caution">
    <text evidence="2">The sequence shown here is derived from an EMBL/GenBank/DDBJ whole genome shotgun (WGS) entry which is preliminary data.</text>
</comment>
<organism evidence="2 3">
    <name type="scientific">Rhizophagus clarus</name>
    <dbReference type="NCBI Taxonomy" id="94130"/>
    <lineage>
        <taxon>Eukaryota</taxon>
        <taxon>Fungi</taxon>
        <taxon>Fungi incertae sedis</taxon>
        <taxon>Mucoromycota</taxon>
        <taxon>Glomeromycotina</taxon>
        <taxon>Glomeromycetes</taxon>
        <taxon>Glomerales</taxon>
        <taxon>Glomeraceae</taxon>
        <taxon>Rhizophagus</taxon>
    </lineage>
</organism>
<gene>
    <name evidence="2" type="ORF">RCL2_002158600</name>
</gene>